<dbReference type="Pfam" id="PF00106">
    <property type="entry name" value="adh_short"/>
    <property type="match status" value="1"/>
</dbReference>
<dbReference type="SUPFAM" id="SSF51735">
    <property type="entry name" value="NAD(P)-binding Rossmann-fold domains"/>
    <property type="match status" value="1"/>
</dbReference>
<evidence type="ECO:0000256" key="1">
    <source>
        <dbReference type="ARBA" id="ARBA00006484"/>
    </source>
</evidence>
<organism evidence="4 5">
    <name type="scientific">Natronincola peptidivorans</name>
    <dbReference type="NCBI Taxonomy" id="426128"/>
    <lineage>
        <taxon>Bacteria</taxon>
        <taxon>Bacillati</taxon>
        <taxon>Bacillota</taxon>
        <taxon>Clostridia</taxon>
        <taxon>Peptostreptococcales</taxon>
        <taxon>Natronincolaceae</taxon>
        <taxon>Natronincola</taxon>
    </lineage>
</organism>
<reference evidence="4 5" key="1">
    <citation type="submission" date="2016-10" db="EMBL/GenBank/DDBJ databases">
        <authorList>
            <person name="de Groot N.N."/>
        </authorList>
    </citation>
    <scope>NUCLEOTIDE SEQUENCE [LARGE SCALE GENOMIC DNA]</scope>
    <source>
        <strain evidence="4 5">DSM 18979</strain>
    </source>
</reference>
<dbReference type="InterPro" id="IPR002347">
    <property type="entry name" value="SDR_fam"/>
</dbReference>
<dbReference type="GO" id="GO:0016491">
    <property type="term" value="F:oxidoreductase activity"/>
    <property type="evidence" value="ECO:0007669"/>
    <property type="project" value="UniProtKB-KW"/>
</dbReference>
<dbReference type="Proteomes" id="UP000199568">
    <property type="component" value="Unassembled WGS sequence"/>
</dbReference>
<dbReference type="STRING" id="426128.SAMN05660297_03527"/>
<dbReference type="AlphaFoldDB" id="A0A1I0H9H4"/>
<dbReference type="PRINTS" id="PR00081">
    <property type="entry name" value="GDHRDH"/>
</dbReference>
<dbReference type="RefSeq" id="WP_170834879.1">
    <property type="nucleotide sequence ID" value="NZ_FOHU01000035.1"/>
</dbReference>
<dbReference type="InterPro" id="IPR051911">
    <property type="entry name" value="SDR_oxidoreductase"/>
</dbReference>
<dbReference type="PANTHER" id="PTHR43976">
    <property type="entry name" value="SHORT CHAIN DEHYDROGENASE"/>
    <property type="match status" value="1"/>
</dbReference>
<evidence type="ECO:0000256" key="3">
    <source>
        <dbReference type="RuleBase" id="RU000363"/>
    </source>
</evidence>
<gene>
    <name evidence="4" type="ORF">SAMN05660297_03527</name>
</gene>
<dbReference type="Gene3D" id="3.40.50.720">
    <property type="entry name" value="NAD(P)-binding Rossmann-like Domain"/>
    <property type="match status" value="1"/>
</dbReference>
<dbReference type="PRINTS" id="PR00080">
    <property type="entry name" value="SDRFAMILY"/>
</dbReference>
<dbReference type="PANTHER" id="PTHR43976:SF16">
    <property type="entry name" value="SHORT-CHAIN DEHYDROGENASE_REDUCTASE FAMILY PROTEIN"/>
    <property type="match status" value="1"/>
</dbReference>
<keyword evidence="5" id="KW-1185">Reference proteome</keyword>
<name>A0A1I0H9H4_9FIRM</name>
<comment type="similarity">
    <text evidence="1 3">Belongs to the short-chain dehydrogenases/reductases (SDR) family.</text>
</comment>
<protein>
    <submittedName>
        <fullName evidence="4">NADP-dependent 3-hydroxy acid dehydrogenase YdfG</fullName>
    </submittedName>
</protein>
<proteinExistence type="inferred from homology"/>
<accession>A0A1I0H9H4</accession>
<evidence type="ECO:0000313" key="5">
    <source>
        <dbReference type="Proteomes" id="UP000199568"/>
    </source>
</evidence>
<sequence>MKTVLITGASKGIGKSAALLFQKNGWNVAATMRDPNKESDLTKLENVKCYQLDVTDHESIKRCLSSVIKDFGGIDVLVNNAGVYTTNPLEITAENDIHYIIHINIIGTINMVKAIIPYFRANNNGLVINISSIAGKTTFPYQSLYHGTKWAIEGISEGLLYELRQLNIHIKIVEPGMVRTNLYDEIKNLNLDNYPAYYKTSFKNWHRYLMQSYQKGYDPDFTAKTIYKAAVDNKSRFRYASGSDTKMAFLLRSLLPFSMFKKVIFRMSGI</sequence>
<dbReference type="InterPro" id="IPR036291">
    <property type="entry name" value="NAD(P)-bd_dom_sf"/>
</dbReference>
<evidence type="ECO:0000256" key="2">
    <source>
        <dbReference type="ARBA" id="ARBA00023002"/>
    </source>
</evidence>
<keyword evidence="2" id="KW-0560">Oxidoreductase</keyword>
<evidence type="ECO:0000313" key="4">
    <source>
        <dbReference type="EMBL" id="SET79490.1"/>
    </source>
</evidence>
<dbReference type="EMBL" id="FOHU01000035">
    <property type="protein sequence ID" value="SET79490.1"/>
    <property type="molecule type" value="Genomic_DNA"/>
</dbReference>